<evidence type="ECO:0000259" key="3">
    <source>
        <dbReference type="Pfam" id="PF01557"/>
    </source>
</evidence>
<name>A0A126SYY5_9BACT</name>
<dbReference type="PANTHER" id="PTHR42796">
    <property type="entry name" value="FUMARYLACETOACETATE HYDROLASE DOMAIN-CONTAINING PROTEIN 2A-RELATED"/>
    <property type="match status" value="1"/>
</dbReference>
<proteinExistence type="inferred from homology"/>
<dbReference type="PANTHER" id="PTHR42796:SF4">
    <property type="entry name" value="FUMARYLACETOACETATE HYDROLASE DOMAIN-CONTAINING PROTEIN 2A"/>
    <property type="match status" value="1"/>
</dbReference>
<dbReference type="EMBL" id="KU144990">
    <property type="protein sequence ID" value="AMK59493.1"/>
    <property type="molecule type" value="Genomic_DNA"/>
</dbReference>
<dbReference type="GO" id="GO:0019752">
    <property type="term" value="P:carboxylic acid metabolic process"/>
    <property type="evidence" value="ECO:0007669"/>
    <property type="project" value="UniProtKB-ARBA"/>
</dbReference>
<accession>A0A126SYY5</accession>
<dbReference type="GO" id="GO:0016853">
    <property type="term" value="F:isomerase activity"/>
    <property type="evidence" value="ECO:0007669"/>
    <property type="project" value="UniProtKB-ARBA"/>
</dbReference>
<evidence type="ECO:0000256" key="1">
    <source>
        <dbReference type="ARBA" id="ARBA00010211"/>
    </source>
</evidence>
<dbReference type="Pfam" id="PF01557">
    <property type="entry name" value="FAA_hydrolase"/>
    <property type="match status" value="1"/>
</dbReference>
<organism evidence="4">
    <name type="scientific">uncultured bacterium UPO67part2</name>
    <dbReference type="NCBI Taxonomy" id="1776987"/>
    <lineage>
        <taxon>Bacteria</taxon>
        <taxon>environmental samples</taxon>
    </lineage>
</organism>
<comment type="similarity">
    <text evidence="1">Belongs to the FAH family.</text>
</comment>
<dbReference type="FunFam" id="3.90.850.10:FF:000002">
    <property type="entry name" value="2-hydroxyhepta-2,4-diene-1,7-dioate isomerase"/>
    <property type="match status" value="1"/>
</dbReference>
<reference evidence="4" key="1">
    <citation type="journal article" date="2016" name="Appl. Environ. Microbiol.">
        <title>Functional Metagenomics of a Biostimulated Petroleum-Contaminated Soil Reveals an Extraordinary Diversity of Extradiol Dioxygenases.</title>
        <authorList>
            <person name="Terron-Gonzalez L."/>
            <person name="Martin-Cabello G."/>
            <person name="Ferrer M."/>
            <person name="Santero E."/>
        </authorList>
    </citation>
    <scope>NUCLEOTIDE SEQUENCE</scope>
</reference>
<dbReference type="InterPro" id="IPR051121">
    <property type="entry name" value="FAH"/>
</dbReference>
<dbReference type="InterPro" id="IPR011234">
    <property type="entry name" value="Fumarylacetoacetase-like_C"/>
</dbReference>
<dbReference type="InterPro" id="IPR036663">
    <property type="entry name" value="Fumarylacetoacetase_C_sf"/>
</dbReference>
<feature type="domain" description="Fumarylacetoacetase-like C-terminal" evidence="3">
    <location>
        <begin position="76"/>
        <end position="281"/>
    </location>
</feature>
<dbReference type="AlphaFoldDB" id="A0A126SYY5"/>
<evidence type="ECO:0000256" key="2">
    <source>
        <dbReference type="ARBA" id="ARBA00022723"/>
    </source>
</evidence>
<sequence length="290" mass="31970">MKLSTFTHKGETRIGVVRDDGMVDLATAAPDLPRDMLAFLQAGDKAMARAREASAGAKAIPLAEIELRAPILNPGKILAIGLNYRDHVEESGMQIPEHQVWFNKQRNCVQDPYGPINLPVVSNMLDYEAEMCFVIGKRCKHVPKERAHEVIAGYFVGNDVSVRDWQLRTNTWQIGKSFDTHGPIGPWIVTPDEVGNPHALDIKCWVNGELRQSSNTKHLIFDCFDEIVHLSQAFTLDPGDIIFTGTPSGVGMALKPPSALKVGDVVKVEIEKLGSIENRVVAEKAETIIV</sequence>
<protein>
    <submittedName>
        <fullName evidence="4">5-oxopent-3-ene-1,2,5-tricarboxylate decarboxylase</fullName>
    </submittedName>
</protein>
<dbReference type="Gene3D" id="3.90.850.10">
    <property type="entry name" value="Fumarylacetoacetase-like, C-terminal domain"/>
    <property type="match status" value="1"/>
</dbReference>
<evidence type="ECO:0000313" key="4">
    <source>
        <dbReference type="EMBL" id="AMK59493.1"/>
    </source>
</evidence>
<keyword evidence="2" id="KW-0479">Metal-binding</keyword>
<dbReference type="SUPFAM" id="SSF56529">
    <property type="entry name" value="FAH"/>
    <property type="match status" value="1"/>
</dbReference>
<dbReference type="GO" id="GO:0046872">
    <property type="term" value="F:metal ion binding"/>
    <property type="evidence" value="ECO:0007669"/>
    <property type="project" value="UniProtKB-KW"/>
</dbReference>